<dbReference type="Pfam" id="PF22571">
    <property type="entry name" value="LiaI-LiaF-TM_PspC"/>
    <property type="match status" value="1"/>
</dbReference>
<dbReference type="STRING" id="490189.SAMN02927903_00008"/>
<feature type="transmembrane region" description="Helical" evidence="6">
    <location>
        <begin position="322"/>
        <end position="340"/>
    </location>
</feature>
<keyword evidence="11" id="KW-1185">Reference proteome</keyword>
<evidence type="ECO:0000313" key="10">
    <source>
        <dbReference type="EMBL" id="SCX77597.1"/>
    </source>
</evidence>
<comment type="subcellular location">
    <subcellularLocation>
        <location evidence="1">Cell membrane</location>
        <topology evidence="1">Single-pass membrane protein</topology>
    </subcellularLocation>
</comment>
<evidence type="ECO:0000313" key="11">
    <source>
        <dbReference type="Proteomes" id="UP000199354"/>
    </source>
</evidence>
<dbReference type="Pfam" id="PF04024">
    <property type="entry name" value="PspC"/>
    <property type="match status" value="1"/>
</dbReference>
<feature type="domain" description="PspC-related ToastRack" evidence="9">
    <location>
        <begin position="389"/>
        <end position="521"/>
    </location>
</feature>
<dbReference type="OrthoDB" id="5772680at2"/>
<dbReference type="PANTHER" id="PTHR33885">
    <property type="entry name" value="PHAGE SHOCK PROTEIN C"/>
    <property type="match status" value="1"/>
</dbReference>
<gene>
    <name evidence="10" type="ORF">SAMN02927903_00008</name>
</gene>
<dbReference type="RefSeq" id="WP_091139781.1">
    <property type="nucleotide sequence ID" value="NZ_FMVF01000002.1"/>
</dbReference>
<feature type="domain" description="Phage shock protein PspC N-terminal" evidence="7">
    <location>
        <begin position="107"/>
        <end position="164"/>
    </location>
</feature>
<evidence type="ECO:0000256" key="5">
    <source>
        <dbReference type="ARBA" id="ARBA00023136"/>
    </source>
</evidence>
<dbReference type="PANTHER" id="PTHR33885:SF3">
    <property type="entry name" value="PHAGE SHOCK PROTEIN C"/>
    <property type="match status" value="1"/>
</dbReference>
<organism evidence="10 11">
    <name type="scientific">Flavobacterium caeni</name>
    <dbReference type="NCBI Taxonomy" id="490189"/>
    <lineage>
        <taxon>Bacteria</taxon>
        <taxon>Pseudomonadati</taxon>
        <taxon>Bacteroidota</taxon>
        <taxon>Flavobacteriia</taxon>
        <taxon>Flavobacteriales</taxon>
        <taxon>Flavobacteriaceae</taxon>
        <taxon>Flavobacterium</taxon>
    </lineage>
</organism>
<protein>
    <submittedName>
        <fullName evidence="10">Phage shock protein C (PspC) family protein</fullName>
    </submittedName>
</protein>
<sequence length="578" mass="65452">MNKTVNINLGGMFFHIDEDAYQKLTRYFDAIKRSLSNSTGQDEIIKDIEMRIAEIISEKHTHDKQVINVREVDEIIAIMGQPEDYRIEDDGENKQESANFDYVRKSKKLYRDTDKGMIGGVSTGLGHYFGIDTVWIRIFFVLFVCISFGTGVVAYIVLWAVTPAAVTTAEKLEMTGEPVTISNIEKKVREEFDNVSEKLKSTDYNKAGARVKTGFERAMGNVGDVFSVIFKAFARVLGALIAIFAGMSLIGLVIGFFTLGSTSFVDMPMQNYIDALNYTDLPMWTIGLLGLFAIGIPFFFLFLLGLKLLVDNVKSIGTVAKLTLLAVWLISVGILATLGVKQATEVAFDGKVMHKQTLQLTPGDTLQIKFRYNDYYAKDIYHRHDFLFTQDEAGKDLIYSNEVAFHILKTDEVAPYLQIEKQAHGKSLAEAKKRAEKITYGYKFEGNQLILDNYLLTEISNKYRDQEVEIFLYLPKGTVFKTDDSVEEFDRSDDAFFNLHFSGNYKYRVDEDQVKCLDCPPEENDWDDVEGDMDTATDSVHTLILNEKGVLIRNDKKEVSREVKSVKINQDGITIKTE</sequence>
<dbReference type="Proteomes" id="UP000199354">
    <property type="component" value="Unassembled WGS sequence"/>
</dbReference>
<dbReference type="AlphaFoldDB" id="A0A1G5AI78"/>
<reference evidence="10 11" key="1">
    <citation type="submission" date="2016-10" db="EMBL/GenBank/DDBJ databases">
        <authorList>
            <person name="de Groot N.N."/>
        </authorList>
    </citation>
    <scope>NUCLEOTIDE SEQUENCE [LARGE SCALE GENOMIC DNA]</scope>
    <source>
        <strain evidence="10 11">CGMCC 1.7031</strain>
    </source>
</reference>
<evidence type="ECO:0000256" key="4">
    <source>
        <dbReference type="ARBA" id="ARBA00022989"/>
    </source>
</evidence>
<dbReference type="InterPro" id="IPR052027">
    <property type="entry name" value="PspC"/>
</dbReference>
<dbReference type="InterPro" id="IPR054319">
    <property type="entry name" value="PspC-rel_ToastRack"/>
</dbReference>
<keyword evidence="4 6" id="KW-1133">Transmembrane helix</keyword>
<evidence type="ECO:0000259" key="8">
    <source>
        <dbReference type="Pfam" id="PF22571"/>
    </source>
</evidence>
<feature type="transmembrane region" description="Helical" evidence="6">
    <location>
        <begin position="134"/>
        <end position="161"/>
    </location>
</feature>
<evidence type="ECO:0000259" key="9">
    <source>
        <dbReference type="Pfam" id="PF22744"/>
    </source>
</evidence>
<dbReference type="GO" id="GO:0005886">
    <property type="term" value="C:plasma membrane"/>
    <property type="evidence" value="ECO:0007669"/>
    <property type="project" value="UniProtKB-SubCell"/>
</dbReference>
<evidence type="ECO:0000259" key="7">
    <source>
        <dbReference type="Pfam" id="PF04024"/>
    </source>
</evidence>
<evidence type="ECO:0000256" key="2">
    <source>
        <dbReference type="ARBA" id="ARBA00022475"/>
    </source>
</evidence>
<accession>A0A1G5AI78</accession>
<feature type="transmembrane region" description="Helical" evidence="6">
    <location>
        <begin position="236"/>
        <end position="261"/>
    </location>
</feature>
<evidence type="ECO:0000256" key="3">
    <source>
        <dbReference type="ARBA" id="ARBA00022692"/>
    </source>
</evidence>
<dbReference type="InterPro" id="IPR054321">
    <property type="entry name" value="PspC-rel_TM"/>
</dbReference>
<proteinExistence type="predicted"/>
<dbReference type="InterPro" id="IPR007168">
    <property type="entry name" value="Phageshock_PspC_N"/>
</dbReference>
<evidence type="ECO:0000256" key="1">
    <source>
        <dbReference type="ARBA" id="ARBA00004162"/>
    </source>
</evidence>
<dbReference type="Pfam" id="PF22744">
    <property type="entry name" value="Toast-rack_PspC-Cterm"/>
    <property type="match status" value="1"/>
</dbReference>
<evidence type="ECO:0000256" key="6">
    <source>
        <dbReference type="SAM" id="Phobius"/>
    </source>
</evidence>
<dbReference type="EMBL" id="FMVF01000002">
    <property type="protein sequence ID" value="SCX77597.1"/>
    <property type="molecule type" value="Genomic_DNA"/>
</dbReference>
<name>A0A1G5AI78_9FLAO</name>
<feature type="domain" description="PspC-related transmembrane region" evidence="8">
    <location>
        <begin position="204"/>
        <end position="345"/>
    </location>
</feature>
<keyword evidence="2" id="KW-1003">Cell membrane</keyword>
<feature type="transmembrane region" description="Helical" evidence="6">
    <location>
        <begin position="281"/>
        <end position="310"/>
    </location>
</feature>
<keyword evidence="5 6" id="KW-0472">Membrane</keyword>
<keyword evidence="3 6" id="KW-0812">Transmembrane</keyword>